<reference evidence="1 2" key="1">
    <citation type="submission" date="2021-04" db="EMBL/GenBank/DDBJ databases">
        <title>novel species isolated from subtropical streams in China.</title>
        <authorList>
            <person name="Lu H."/>
        </authorList>
    </citation>
    <scope>NUCLEOTIDE SEQUENCE [LARGE SCALE GENOMIC DNA]</scope>
    <source>
        <strain evidence="1 2">FT147W</strain>
    </source>
</reference>
<evidence type="ECO:0000313" key="2">
    <source>
        <dbReference type="Proteomes" id="UP000682982"/>
    </source>
</evidence>
<gene>
    <name evidence="1" type="ORF">KDM87_12665</name>
</gene>
<comment type="caution">
    <text evidence="1">The sequence shown here is derived from an EMBL/GenBank/DDBJ whole genome shotgun (WGS) entry which is preliminary data.</text>
</comment>
<keyword evidence="2" id="KW-1185">Reference proteome</keyword>
<dbReference type="InterPro" id="IPR025506">
    <property type="entry name" value="Abi_alpha"/>
</dbReference>
<sequence length="301" mass="34185">MSSDKKTTKFDLSSSALESGIDIAKSFVDKLVTPPIEELGLLVKDQISYWRFNNQIRILNKAKALCEKNKINIKSLPPKLLCPYLENASLEDDNDLQDKWAALLVNMVDSEQNIQNHVFPYILSQLSKDEFDLLESVLIEKKKRIFDLSKELSEFIETRSNIENSLKLKIEEQKAKLEKLSPDGKFVFSSEAMQTKSSIRSIETELRSLAYKELVLRRQISAPQSIPEQNIKEFEIANIIRLGLAKVVYEASAGTHSIDIPGDRESSYTSVDFDIEIETETSTILTELGELFIDACREKTA</sequence>
<dbReference type="Proteomes" id="UP000682982">
    <property type="component" value="Unassembled WGS sequence"/>
</dbReference>
<dbReference type="EMBL" id="JAGSPK010000004">
    <property type="protein sequence ID" value="MBR7793451.1"/>
    <property type="molecule type" value="Genomic_DNA"/>
</dbReference>
<name>A0ABS5H3S5_9BURK</name>
<dbReference type="RefSeq" id="WP_212679417.1">
    <property type="nucleotide sequence ID" value="NZ_JAGSPK010000004.1"/>
</dbReference>
<dbReference type="Pfam" id="PF14337">
    <property type="entry name" value="Abi_alpha"/>
    <property type="match status" value="1"/>
</dbReference>
<protein>
    <submittedName>
        <fullName evidence="1">DUF4393 domain-containing protein</fullName>
    </submittedName>
</protein>
<accession>A0ABS5H3S5</accession>
<proteinExistence type="predicted"/>
<evidence type="ECO:0000313" key="1">
    <source>
        <dbReference type="EMBL" id="MBR7793451.1"/>
    </source>
</evidence>
<organism evidence="1 2">
    <name type="scientific">Undibacterium rivi</name>
    <dbReference type="NCBI Taxonomy" id="2828729"/>
    <lineage>
        <taxon>Bacteria</taxon>
        <taxon>Pseudomonadati</taxon>
        <taxon>Pseudomonadota</taxon>
        <taxon>Betaproteobacteria</taxon>
        <taxon>Burkholderiales</taxon>
        <taxon>Oxalobacteraceae</taxon>
        <taxon>Undibacterium</taxon>
    </lineage>
</organism>